<dbReference type="CDD" id="cd05466">
    <property type="entry name" value="PBP2_LTTR_substrate"/>
    <property type="match status" value="1"/>
</dbReference>
<dbReference type="AlphaFoldDB" id="A0A4Q7PMI0"/>
<feature type="domain" description="HTH lysR-type" evidence="5">
    <location>
        <begin position="1"/>
        <end position="60"/>
    </location>
</feature>
<dbReference type="PANTHER" id="PTHR30126:SF64">
    <property type="entry name" value="HTH-TYPE TRANSCRIPTIONAL REGULATOR CITR"/>
    <property type="match status" value="1"/>
</dbReference>
<dbReference type="RefSeq" id="WP_130431893.1">
    <property type="nucleotide sequence ID" value="NZ_SGXF01000001.1"/>
</dbReference>
<comment type="caution">
    <text evidence="6">The sequence shown here is derived from an EMBL/GenBank/DDBJ whole genome shotgun (WGS) entry which is preliminary data.</text>
</comment>
<keyword evidence="3 6" id="KW-0238">DNA-binding</keyword>
<keyword evidence="2" id="KW-0805">Transcription regulation</keyword>
<evidence type="ECO:0000313" key="6">
    <source>
        <dbReference type="EMBL" id="RZT01943.1"/>
    </source>
</evidence>
<proteinExistence type="inferred from homology"/>
<gene>
    <name evidence="6" type="ORF">EV209_0043</name>
</gene>
<dbReference type="InterPro" id="IPR036388">
    <property type="entry name" value="WH-like_DNA-bd_sf"/>
</dbReference>
<keyword evidence="4" id="KW-0804">Transcription</keyword>
<dbReference type="InterPro" id="IPR000847">
    <property type="entry name" value="LysR_HTH_N"/>
</dbReference>
<evidence type="ECO:0000256" key="3">
    <source>
        <dbReference type="ARBA" id="ARBA00023125"/>
    </source>
</evidence>
<dbReference type="EMBL" id="SGXF01000001">
    <property type="protein sequence ID" value="RZT01943.1"/>
    <property type="molecule type" value="Genomic_DNA"/>
</dbReference>
<organism evidence="6 7">
    <name type="scientific">Cuneatibacter caecimuris</name>
    <dbReference type="NCBI Taxonomy" id="1796618"/>
    <lineage>
        <taxon>Bacteria</taxon>
        <taxon>Bacillati</taxon>
        <taxon>Bacillota</taxon>
        <taxon>Clostridia</taxon>
        <taxon>Lachnospirales</taxon>
        <taxon>Lachnospiraceae</taxon>
        <taxon>Cuneatibacter</taxon>
    </lineage>
</organism>
<evidence type="ECO:0000256" key="2">
    <source>
        <dbReference type="ARBA" id="ARBA00023015"/>
    </source>
</evidence>
<reference evidence="6 7" key="1">
    <citation type="submission" date="2019-02" db="EMBL/GenBank/DDBJ databases">
        <title>Genomic Encyclopedia of Type Strains, Phase IV (KMG-IV): sequencing the most valuable type-strain genomes for metagenomic binning, comparative biology and taxonomic classification.</title>
        <authorList>
            <person name="Goeker M."/>
        </authorList>
    </citation>
    <scope>NUCLEOTIDE SEQUENCE [LARGE SCALE GENOMIC DNA]</scope>
    <source>
        <strain evidence="6 7">DSM 29486</strain>
    </source>
</reference>
<dbReference type="Pfam" id="PF00126">
    <property type="entry name" value="HTH_1"/>
    <property type="match status" value="1"/>
</dbReference>
<dbReference type="Pfam" id="PF03466">
    <property type="entry name" value="LysR_substrate"/>
    <property type="match status" value="1"/>
</dbReference>
<dbReference type="InterPro" id="IPR005119">
    <property type="entry name" value="LysR_subst-bd"/>
</dbReference>
<evidence type="ECO:0000259" key="5">
    <source>
        <dbReference type="PROSITE" id="PS50931"/>
    </source>
</evidence>
<protein>
    <submittedName>
        <fullName evidence="6">DNA-binding transcriptional LysR family regulator</fullName>
    </submittedName>
</protein>
<dbReference type="GO" id="GO:0000976">
    <property type="term" value="F:transcription cis-regulatory region binding"/>
    <property type="evidence" value="ECO:0007669"/>
    <property type="project" value="TreeGrafter"/>
</dbReference>
<dbReference type="PRINTS" id="PR00039">
    <property type="entry name" value="HTHLYSR"/>
</dbReference>
<evidence type="ECO:0000256" key="1">
    <source>
        <dbReference type="ARBA" id="ARBA00009437"/>
    </source>
</evidence>
<comment type="similarity">
    <text evidence="1">Belongs to the LysR transcriptional regulatory family.</text>
</comment>
<accession>A0A4Q7PMI0</accession>
<dbReference type="PANTHER" id="PTHR30126">
    <property type="entry name" value="HTH-TYPE TRANSCRIPTIONAL REGULATOR"/>
    <property type="match status" value="1"/>
</dbReference>
<dbReference type="GO" id="GO:0003700">
    <property type="term" value="F:DNA-binding transcription factor activity"/>
    <property type="evidence" value="ECO:0007669"/>
    <property type="project" value="InterPro"/>
</dbReference>
<keyword evidence="7" id="KW-1185">Reference proteome</keyword>
<dbReference type="InterPro" id="IPR036390">
    <property type="entry name" value="WH_DNA-bd_sf"/>
</dbReference>
<dbReference type="SUPFAM" id="SSF46785">
    <property type="entry name" value="Winged helix' DNA-binding domain"/>
    <property type="match status" value="1"/>
</dbReference>
<dbReference type="FunFam" id="1.10.10.10:FF:000001">
    <property type="entry name" value="LysR family transcriptional regulator"/>
    <property type="match status" value="1"/>
</dbReference>
<dbReference type="SUPFAM" id="SSF53850">
    <property type="entry name" value="Periplasmic binding protein-like II"/>
    <property type="match status" value="1"/>
</dbReference>
<dbReference type="Proteomes" id="UP000292927">
    <property type="component" value="Unassembled WGS sequence"/>
</dbReference>
<dbReference type="OrthoDB" id="9778774at2"/>
<dbReference type="Gene3D" id="3.40.190.290">
    <property type="match status" value="1"/>
</dbReference>
<evidence type="ECO:0000313" key="7">
    <source>
        <dbReference type="Proteomes" id="UP000292927"/>
    </source>
</evidence>
<name>A0A4Q7PMI0_9FIRM</name>
<evidence type="ECO:0000256" key="4">
    <source>
        <dbReference type="ARBA" id="ARBA00023163"/>
    </source>
</evidence>
<sequence>MEQNLSLYRIFYTVAGAGNISKAARELYISQPAISKAIGKLEDSLSTTLFLRNSRGVTLTPEGRILYEHVSAAFETLSRGEEELLRIQELGIGHIRLGVSTTLCKYILLPHLKDFIAENPHIKITVENQASAQTLSMLEQQQIDIGLIARPKNLKNIRFHSVVEIQDTFVCTPSYLENLRLREGSDASLFESGTVMLLNQNNMTRQHIDRYLTEQQIEIPHPMEISTMDLLIEFARIGLGIGCCIRECVQQDLDAGHLVEIPVPGLIPKRLIGLALPASPAPLQATEKFLEFMKASAALQR</sequence>
<dbReference type="PROSITE" id="PS50931">
    <property type="entry name" value="HTH_LYSR"/>
    <property type="match status" value="1"/>
</dbReference>
<dbReference type="Gene3D" id="1.10.10.10">
    <property type="entry name" value="Winged helix-like DNA-binding domain superfamily/Winged helix DNA-binding domain"/>
    <property type="match status" value="1"/>
</dbReference>